<evidence type="ECO:0000259" key="7">
    <source>
        <dbReference type="PROSITE" id="PS51352"/>
    </source>
</evidence>
<dbReference type="InterPro" id="IPR051063">
    <property type="entry name" value="PDI"/>
</dbReference>
<dbReference type="PANTHER" id="PTHR45672">
    <property type="entry name" value="PROTEIN DISULFIDE-ISOMERASE C17H9.14C-RELATED"/>
    <property type="match status" value="1"/>
</dbReference>
<keyword evidence="4" id="KW-0676">Redox-active center</keyword>
<dbReference type="GO" id="GO:0003756">
    <property type="term" value="F:protein disulfide isomerase activity"/>
    <property type="evidence" value="ECO:0007669"/>
    <property type="project" value="InterPro"/>
</dbReference>
<proteinExistence type="inferred from homology"/>
<dbReference type="PANTHER" id="PTHR45672:SF3">
    <property type="entry name" value="THIOREDOXIN DOMAIN-CONTAINING PROTEIN 5"/>
    <property type="match status" value="1"/>
</dbReference>
<feature type="domain" description="Thioredoxin" evidence="7">
    <location>
        <begin position="5"/>
        <end position="111"/>
    </location>
</feature>
<evidence type="ECO:0000313" key="9">
    <source>
        <dbReference type="Proteomes" id="UP001154078"/>
    </source>
</evidence>
<keyword evidence="2 6" id="KW-0732">Signal</keyword>
<keyword evidence="9" id="KW-1185">Reference proteome</keyword>
<dbReference type="InterPro" id="IPR005788">
    <property type="entry name" value="PDI_thioredoxin-like_dom"/>
</dbReference>
<feature type="domain" description="Thioredoxin" evidence="7">
    <location>
        <begin position="119"/>
        <end position="254"/>
    </location>
</feature>
<dbReference type="Gene3D" id="3.40.30.10">
    <property type="entry name" value="Glutaredoxin"/>
    <property type="match status" value="3"/>
</dbReference>
<dbReference type="PROSITE" id="PS51352">
    <property type="entry name" value="THIOREDOXIN_2"/>
    <property type="match status" value="3"/>
</dbReference>
<organism evidence="8 9">
    <name type="scientific">Brassicogethes aeneus</name>
    <name type="common">Rape pollen beetle</name>
    <name type="synonym">Meligethes aeneus</name>
    <dbReference type="NCBI Taxonomy" id="1431903"/>
    <lineage>
        <taxon>Eukaryota</taxon>
        <taxon>Metazoa</taxon>
        <taxon>Ecdysozoa</taxon>
        <taxon>Arthropoda</taxon>
        <taxon>Hexapoda</taxon>
        <taxon>Insecta</taxon>
        <taxon>Pterygota</taxon>
        <taxon>Neoptera</taxon>
        <taxon>Endopterygota</taxon>
        <taxon>Coleoptera</taxon>
        <taxon>Polyphaga</taxon>
        <taxon>Cucujiformia</taxon>
        <taxon>Nitidulidae</taxon>
        <taxon>Meligethinae</taxon>
        <taxon>Brassicogethes</taxon>
    </lineage>
</organism>
<evidence type="ECO:0000256" key="5">
    <source>
        <dbReference type="RuleBase" id="RU004208"/>
    </source>
</evidence>
<comment type="similarity">
    <text evidence="1 5">Belongs to the protein disulfide isomerase family.</text>
</comment>
<evidence type="ECO:0000256" key="2">
    <source>
        <dbReference type="ARBA" id="ARBA00022729"/>
    </source>
</evidence>
<evidence type="ECO:0000256" key="6">
    <source>
        <dbReference type="SAM" id="SignalP"/>
    </source>
</evidence>
<dbReference type="OrthoDB" id="71336at2759"/>
<feature type="signal peptide" evidence="6">
    <location>
        <begin position="1"/>
        <end position="18"/>
    </location>
</feature>
<reference evidence="8" key="1">
    <citation type="submission" date="2021-12" db="EMBL/GenBank/DDBJ databases">
        <authorList>
            <person name="King R."/>
        </authorList>
    </citation>
    <scope>NUCLEOTIDE SEQUENCE</scope>
</reference>
<dbReference type="CDD" id="cd03005">
    <property type="entry name" value="PDI_a_ERp46"/>
    <property type="match status" value="1"/>
</dbReference>
<dbReference type="NCBIfam" id="TIGR01126">
    <property type="entry name" value="pdi_dom"/>
    <property type="match status" value="2"/>
</dbReference>
<feature type="domain" description="Thioredoxin" evidence="7">
    <location>
        <begin position="266"/>
        <end position="385"/>
    </location>
</feature>
<keyword evidence="3" id="KW-0677">Repeat</keyword>
<name>A0A9P0FLZ4_BRAAE</name>
<dbReference type="SUPFAM" id="SSF52833">
    <property type="entry name" value="Thioredoxin-like"/>
    <property type="match status" value="3"/>
</dbReference>
<dbReference type="InterPro" id="IPR013766">
    <property type="entry name" value="Thioredoxin_domain"/>
</dbReference>
<evidence type="ECO:0000256" key="1">
    <source>
        <dbReference type="ARBA" id="ARBA00006347"/>
    </source>
</evidence>
<dbReference type="InterPro" id="IPR017937">
    <property type="entry name" value="Thioredoxin_CS"/>
</dbReference>
<dbReference type="GO" id="GO:0005783">
    <property type="term" value="C:endoplasmic reticulum"/>
    <property type="evidence" value="ECO:0007669"/>
    <property type="project" value="TreeGrafter"/>
</dbReference>
<dbReference type="Proteomes" id="UP001154078">
    <property type="component" value="Chromosome 6"/>
</dbReference>
<evidence type="ECO:0000256" key="4">
    <source>
        <dbReference type="ARBA" id="ARBA00023284"/>
    </source>
</evidence>
<dbReference type="AlphaFoldDB" id="A0A9P0FLZ4"/>
<sequence>MNLLYLFGVFVLLASAKSHEEDVHTIQYTTENFSDEVSKKNHFVMFYAPWCGHCKRLQPTWEQLAEMLNEDDGNIAIAKVDCTVDNKVCSEQDVTGYPTLKFFKLGDGNGVKFRGTRDLPSLTTFINEQLREGDDGESELSSAPQAMHGLLELSADNFDEHVGKGKHFVKFYAPWCGHCQNLAPVWESLAKSMEFEEDVTIAKVDCTQNREICNRYEVKGYPTLLWIEDGKKLDKYQGQRSHENLKAYVNEKMGGSGSAEKTEEETEEVDRQQEVEEAVENLTGETFEDGIKSVTAFVKFYAPWCGHCKRLAPTWAELGAKFAGQDDVRIVKIDCTLEVNKDLCNNQEVEGFPTIFLYQNGKKISEYSGTRTLEDLHDFVKKHVGGHDEL</sequence>
<dbReference type="PRINTS" id="PR00421">
    <property type="entry name" value="THIOREDOXIN"/>
</dbReference>
<evidence type="ECO:0000256" key="3">
    <source>
        <dbReference type="ARBA" id="ARBA00022737"/>
    </source>
</evidence>
<dbReference type="InterPro" id="IPR036249">
    <property type="entry name" value="Thioredoxin-like_sf"/>
</dbReference>
<protein>
    <recommendedName>
        <fullName evidence="7">Thioredoxin domain-containing protein</fullName>
    </recommendedName>
</protein>
<accession>A0A9P0FLZ4</accession>
<dbReference type="PROSITE" id="PS00194">
    <property type="entry name" value="THIOREDOXIN_1"/>
    <property type="match status" value="3"/>
</dbReference>
<dbReference type="EMBL" id="OV121137">
    <property type="protein sequence ID" value="CAH0559393.1"/>
    <property type="molecule type" value="Genomic_DNA"/>
</dbReference>
<dbReference type="GO" id="GO:0006457">
    <property type="term" value="P:protein folding"/>
    <property type="evidence" value="ECO:0007669"/>
    <property type="project" value="TreeGrafter"/>
</dbReference>
<dbReference type="Pfam" id="PF00085">
    <property type="entry name" value="Thioredoxin"/>
    <property type="match status" value="3"/>
</dbReference>
<feature type="chain" id="PRO_5040450402" description="Thioredoxin domain-containing protein" evidence="6">
    <location>
        <begin position="19"/>
        <end position="390"/>
    </location>
</feature>
<gene>
    <name evidence="8" type="ORF">MELIAE_LOCUS9489</name>
</gene>
<evidence type="ECO:0000313" key="8">
    <source>
        <dbReference type="EMBL" id="CAH0559393.1"/>
    </source>
</evidence>